<evidence type="ECO:0000313" key="5">
    <source>
        <dbReference type="Proteomes" id="UP000585474"/>
    </source>
</evidence>
<evidence type="ECO:0000313" key="3">
    <source>
        <dbReference type="EMBL" id="GFS28116.1"/>
    </source>
</evidence>
<reference evidence="2" key="2">
    <citation type="submission" date="2020-08" db="EMBL/GenBank/DDBJ databases">
        <title>De Novo Assembly of kiwifruit Actinidia rufa.</title>
        <authorList>
            <person name="Sugita-Konishi S."/>
            <person name="Sato K."/>
            <person name="Mori E."/>
            <person name="Abe Y."/>
            <person name="Kisaki G."/>
            <person name="Hamano K."/>
            <person name="Suezawa K."/>
            <person name="Otani M."/>
            <person name="Fukuda T."/>
            <person name="Manabe T."/>
            <person name="Gomi K."/>
            <person name="Tabuchi M."/>
            <person name="Akimitsu K."/>
            <person name="Kataoka I."/>
        </authorList>
    </citation>
    <scope>NUCLEOTIDE SEQUENCE</scope>
    <source>
        <strain evidence="5">cv. Fuchu</strain>
        <strain evidence="2">Fuchu</strain>
    </source>
</reference>
<proteinExistence type="predicted"/>
<evidence type="ECO:0008006" key="6">
    <source>
        <dbReference type="Google" id="ProtNLM"/>
    </source>
</evidence>
<dbReference type="AlphaFoldDB" id="A0A7J0D648"/>
<feature type="chain" id="PRO_5036400285" description="Secreted protein" evidence="1">
    <location>
        <begin position="20"/>
        <end position="107"/>
    </location>
</feature>
<gene>
    <name evidence="2" type="ORF">Acr_00g0000090</name>
    <name evidence="3" type="ORF">Acr_00g0000100</name>
    <name evidence="4" type="ORF">Acr_00g0001750</name>
</gene>
<comment type="caution">
    <text evidence="2">The sequence shown here is derived from an EMBL/GenBank/DDBJ whole genome shotgun (WGS) entry which is preliminary data.</text>
</comment>
<feature type="signal peptide" evidence="1">
    <location>
        <begin position="1"/>
        <end position="19"/>
    </location>
</feature>
<keyword evidence="1" id="KW-0732">Signal</keyword>
<protein>
    <recommendedName>
        <fullName evidence="6">Secreted protein</fullName>
    </recommendedName>
</protein>
<organism evidence="2 5">
    <name type="scientific">Actinidia rufa</name>
    <dbReference type="NCBI Taxonomy" id="165716"/>
    <lineage>
        <taxon>Eukaryota</taxon>
        <taxon>Viridiplantae</taxon>
        <taxon>Streptophyta</taxon>
        <taxon>Embryophyta</taxon>
        <taxon>Tracheophyta</taxon>
        <taxon>Spermatophyta</taxon>
        <taxon>Magnoliopsida</taxon>
        <taxon>eudicotyledons</taxon>
        <taxon>Gunneridae</taxon>
        <taxon>Pentapetalae</taxon>
        <taxon>asterids</taxon>
        <taxon>Ericales</taxon>
        <taxon>Actinidiaceae</taxon>
        <taxon>Actinidia</taxon>
    </lineage>
</organism>
<evidence type="ECO:0000313" key="4">
    <source>
        <dbReference type="EMBL" id="GFS28424.1"/>
    </source>
</evidence>
<evidence type="ECO:0000256" key="1">
    <source>
        <dbReference type="SAM" id="SignalP"/>
    </source>
</evidence>
<keyword evidence="5" id="KW-1185">Reference proteome</keyword>
<evidence type="ECO:0000313" key="2">
    <source>
        <dbReference type="EMBL" id="GFS28115.1"/>
    </source>
</evidence>
<sequence>MGEPERLILVCLLFPRLLNLRIQPAGTLSVLNEGTIGLLVRVLFVGALDHHLRHFHESLLGAVLSSSSPRTRNSKNLFPRSSVELGLARKAVGPSPVHFYGLRAMIV</sequence>
<dbReference type="EMBL" id="BJWL01000042">
    <property type="protein sequence ID" value="GFS28424.1"/>
    <property type="molecule type" value="Genomic_DNA"/>
</dbReference>
<reference evidence="5" key="1">
    <citation type="submission" date="2019-07" db="EMBL/GenBank/DDBJ databases">
        <title>De Novo Assembly of kiwifruit Actinidia rufa.</title>
        <authorList>
            <person name="Sugita-Konishi S."/>
            <person name="Sato K."/>
            <person name="Mori E."/>
            <person name="Abe Y."/>
            <person name="Kisaki G."/>
            <person name="Hamano K."/>
            <person name="Suezawa K."/>
            <person name="Otani M."/>
            <person name="Fukuda T."/>
            <person name="Manabe T."/>
            <person name="Gomi K."/>
            <person name="Tabuchi M."/>
            <person name="Akimitsu K."/>
            <person name="Kataoka I."/>
        </authorList>
    </citation>
    <scope>NUCLEOTIDE SEQUENCE [LARGE SCALE GENOMIC DNA]</scope>
    <source>
        <strain evidence="5">cv. Fuchu</strain>
        <strain evidence="4">Fuchu</strain>
    </source>
</reference>
<dbReference type="EMBL" id="BJWL01000034">
    <property type="protein sequence ID" value="GFS28116.1"/>
    <property type="molecule type" value="Genomic_DNA"/>
</dbReference>
<dbReference type="Proteomes" id="UP000585474">
    <property type="component" value="Unassembled WGS sequence"/>
</dbReference>
<name>A0A7J0D648_9ERIC</name>
<accession>A0A7J0D648</accession>
<dbReference type="EMBL" id="BJWL01000034">
    <property type="protein sequence ID" value="GFS28115.1"/>
    <property type="molecule type" value="Genomic_DNA"/>
</dbReference>